<evidence type="ECO:0000256" key="3">
    <source>
        <dbReference type="ARBA" id="ARBA00022692"/>
    </source>
</evidence>
<feature type="transmembrane region" description="Helical" evidence="8">
    <location>
        <begin position="333"/>
        <end position="352"/>
    </location>
</feature>
<sequence length="633" mass="74847">MSAGKVSTIDPTKSVSKVISDVIHEFYISNNIKFDFIIYGEKTNHINDVIDDVTNKVNEKIPISLKHVSLTDMLDWNHEFNQSAVVFMKSRRNLFSFQEISKTMHLKYYGSKRIKFLVYIEEIEHVEHFLNVLMYTRRELINFVGQMYFFEFFIHLDRKMKEILLYAHQIFRSDVCGEFSLDTLNIMNVNSQKWNKTLKNFDHFENFNGCMLNFYGFNYFGFYLNDISDTINLDVNHFAGAIFEVIQIMSIQHNFTPQYTINIAIDSKVETLRTKNYEPNGRYIFTFSVSPANYSNALLYYTQSISTLNFMFHISYNDLYTNYEKLTMPFDDLTWILMLLTFGLTFATIFGLKISSQRIRRIIFGKGINIPAYNALGIFFGISQLRLPKESFPRSTLIIFIWFCLIIRTCWQSKIFEFMTSNMRKPLPASIEDLIQMNYTVIINSYKLDHYYDLLNDRESPKFINYSSSPLFVDLYKRALKGETKSKYAFFVSDFELENWKSFFNGSLPMLEYEKLSKPLVISSPLNNILQYQLNKLVDELIPSGILNHLVSYGEWYLNRPIDIKPEDTKRILSMSDLEFGFVIFLGTLSFPIFVFICEIHALYVRRQLRKLLGLYEFVRVIRERLKDYHDKW</sequence>
<keyword evidence="4 8" id="KW-1133">Transmembrane helix</keyword>
<keyword evidence="10" id="KW-1185">Reference proteome</keyword>
<evidence type="ECO:0008006" key="11">
    <source>
        <dbReference type="Google" id="ProtNLM"/>
    </source>
</evidence>
<dbReference type="Proteomes" id="UP001107558">
    <property type="component" value="Chromosome 3"/>
</dbReference>
<evidence type="ECO:0000256" key="2">
    <source>
        <dbReference type="ARBA" id="ARBA00022475"/>
    </source>
</evidence>
<name>A0A9J6BVT9_POLVA</name>
<evidence type="ECO:0000256" key="7">
    <source>
        <dbReference type="ARBA" id="ARBA00023180"/>
    </source>
</evidence>
<evidence type="ECO:0000256" key="8">
    <source>
        <dbReference type="SAM" id="Phobius"/>
    </source>
</evidence>
<keyword evidence="6" id="KW-0675">Receptor</keyword>
<evidence type="ECO:0000256" key="6">
    <source>
        <dbReference type="ARBA" id="ARBA00023170"/>
    </source>
</evidence>
<accession>A0A9J6BVT9</accession>
<keyword evidence="5 8" id="KW-0472">Membrane</keyword>
<keyword evidence="7" id="KW-0325">Glycoprotein</keyword>
<feature type="transmembrane region" description="Helical" evidence="8">
    <location>
        <begin position="391"/>
        <end position="411"/>
    </location>
</feature>
<organism evidence="9 10">
    <name type="scientific">Polypedilum vanderplanki</name>
    <name type="common">Sleeping chironomid midge</name>
    <dbReference type="NCBI Taxonomy" id="319348"/>
    <lineage>
        <taxon>Eukaryota</taxon>
        <taxon>Metazoa</taxon>
        <taxon>Ecdysozoa</taxon>
        <taxon>Arthropoda</taxon>
        <taxon>Hexapoda</taxon>
        <taxon>Insecta</taxon>
        <taxon>Pterygota</taxon>
        <taxon>Neoptera</taxon>
        <taxon>Endopterygota</taxon>
        <taxon>Diptera</taxon>
        <taxon>Nematocera</taxon>
        <taxon>Chironomoidea</taxon>
        <taxon>Chironomidae</taxon>
        <taxon>Chironominae</taxon>
        <taxon>Polypedilum</taxon>
        <taxon>Polypedilum</taxon>
    </lineage>
</organism>
<proteinExistence type="predicted"/>
<dbReference type="InterPro" id="IPR052192">
    <property type="entry name" value="Insect_Ionotropic_Sensory_Rcpt"/>
</dbReference>
<dbReference type="AlphaFoldDB" id="A0A9J6BVT9"/>
<dbReference type="GO" id="GO:0005886">
    <property type="term" value="C:plasma membrane"/>
    <property type="evidence" value="ECO:0007669"/>
    <property type="project" value="UniProtKB-SubCell"/>
</dbReference>
<evidence type="ECO:0000313" key="10">
    <source>
        <dbReference type="Proteomes" id="UP001107558"/>
    </source>
</evidence>
<evidence type="ECO:0000256" key="5">
    <source>
        <dbReference type="ARBA" id="ARBA00023136"/>
    </source>
</evidence>
<evidence type="ECO:0000313" key="9">
    <source>
        <dbReference type="EMBL" id="KAG5674041.1"/>
    </source>
</evidence>
<reference evidence="9" key="1">
    <citation type="submission" date="2021-03" db="EMBL/GenBank/DDBJ databases">
        <title>Chromosome level genome of the anhydrobiotic midge Polypedilum vanderplanki.</title>
        <authorList>
            <person name="Yoshida Y."/>
            <person name="Kikawada T."/>
            <person name="Gusev O."/>
        </authorList>
    </citation>
    <scope>NUCLEOTIDE SEQUENCE</scope>
    <source>
        <strain evidence="9">NIAS01</strain>
        <tissue evidence="9">Whole body or cell culture</tissue>
    </source>
</reference>
<dbReference type="EMBL" id="JADBJN010000003">
    <property type="protein sequence ID" value="KAG5674041.1"/>
    <property type="molecule type" value="Genomic_DNA"/>
</dbReference>
<keyword evidence="3 8" id="KW-0812">Transmembrane</keyword>
<dbReference type="PANTHER" id="PTHR42643">
    <property type="entry name" value="IONOTROPIC RECEPTOR 20A-RELATED"/>
    <property type="match status" value="1"/>
</dbReference>
<dbReference type="OrthoDB" id="6614738at2759"/>
<feature type="transmembrane region" description="Helical" evidence="8">
    <location>
        <begin position="580"/>
        <end position="604"/>
    </location>
</feature>
<feature type="transmembrane region" description="Helical" evidence="8">
    <location>
        <begin position="364"/>
        <end position="385"/>
    </location>
</feature>
<keyword evidence="2" id="KW-1003">Cell membrane</keyword>
<evidence type="ECO:0000256" key="4">
    <source>
        <dbReference type="ARBA" id="ARBA00022989"/>
    </source>
</evidence>
<dbReference type="PANTHER" id="PTHR42643:SF30">
    <property type="entry name" value="IONOTROPIC RECEPTOR 40A-RELATED"/>
    <property type="match status" value="1"/>
</dbReference>
<gene>
    <name evidence="9" type="ORF">PVAND_004031</name>
</gene>
<comment type="caution">
    <text evidence="9">The sequence shown here is derived from an EMBL/GenBank/DDBJ whole genome shotgun (WGS) entry which is preliminary data.</text>
</comment>
<evidence type="ECO:0000256" key="1">
    <source>
        <dbReference type="ARBA" id="ARBA00004651"/>
    </source>
</evidence>
<protein>
    <recommendedName>
        <fullName evidence="11">Ionotropic receptor</fullName>
    </recommendedName>
</protein>
<comment type="subcellular location">
    <subcellularLocation>
        <location evidence="1">Cell membrane</location>
        <topology evidence="1">Multi-pass membrane protein</topology>
    </subcellularLocation>
</comment>